<comment type="subcellular location">
    <subcellularLocation>
        <location evidence="1">Endoplasmic reticulum membrane</location>
        <topology evidence="1">Multi-pass membrane protein</topology>
    </subcellularLocation>
</comment>
<dbReference type="EMBL" id="CP099425">
    <property type="protein sequence ID" value="USW56663.1"/>
    <property type="molecule type" value="Genomic_DNA"/>
</dbReference>
<gene>
    <name evidence="8" type="ORF">Slin15195_G099820</name>
</gene>
<evidence type="ECO:0000256" key="3">
    <source>
        <dbReference type="ARBA" id="ARBA00022824"/>
    </source>
</evidence>
<proteinExistence type="predicted"/>
<dbReference type="AlphaFoldDB" id="A0A9Q9B0I9"/>
<feature type="transmembrane region" description="Helical" evidence="7">
    <location>
        <begin position="163"/>
        <end position="183"/>
    </location>
</feature>
<keyword evidence="3" id="KW-0256">Endoplasmic reticulum</keyword>
<dbReference type="PANTHER" id="PTHR31394:SF1">
    <property type="entry name" value="TRANSMEMBRANE PROTEIN 199"/>
    <property type="match status" value="1"/>
</dbReference>
<evidence type="ECO:0000256" key="6">
    <source>
        <dbReference type="SAM" id="MobiDB-lite"/>
    </source>
</evidence>
<organism evidence="8 9">
    <name type="scientific">Septoria linicola</name>
    <dbReference type="NCBI Taxonomy" id="215465"/>
    <lineage>
        <taxon>Eukaryota</taxon>
        <taxon>Fungi</taxon>
        <taxon>Dikarya</taxon>
        <taxon>Ascomycota</taxon>
        <taxon>Pezizomycotina</taxon>
        <taxon>Dothideomycetes</taxon>
        <taxon>Dothideomycetidae</taxon>
        <taxon>Mycosphaerellales</taxon>
        <taxon>Mycosphaerellaceae</taxon>
        <taxon>Septoria</taxon>
    </lineage>
</organism>
<keyword evidence="5 7" id="KW-0472">Membrane</keyword>
<sequence>MVLLITTPAAKAALKEYCSRQKDVDEGYSDEAKERREKLPTAEVGDPIEHHELVEVSRYLVSSSQDDTALAKEWRLDALLKGASIYQPPPPPKKEQTNEYKRLMQRLREQEEQRQYERMINPPAPAETFSQRFPNAASSFGPIGSTVADEVDELTYADVNRQMVLIINVLVSIICTSVAVWMAARRWNVPQRMGLAFFSSMLVAAAEVAIYMGYIRRIKESKTKERKQVEKKEILDTWVIDGKSSSQQAASSDSMRFRKGKHR</sequence>
<keyword evidence="9" id="KW-1185">Reference proteome</keyword>
<evidence type="ECO:0000256" key="1">
    <source>
        <dbReference type="ARBA" id="ARBA00004477"/>
    </source>
</evidence>
<evidence type="ECO:0000256" key="2">
    <source>
        <dbReference type="ARBA" id="ARBA00022692"/>
    </source>
</evidence>
<evidence type="ECO:0000313" key="9">
    <source>
        <dbReference type="Proteomes" id="UP001056384"/>
    </source>
</evidence>
<keyword evidence="2 7" id="KW-0812">Transmembrane</keyword>
<accession>A0A9Q9B0I9</accession>
<evidence type="ECO:0000256" key="4">
    <source>
        <dbReference type="ARBA" id="ARBA00022989"/>
    </source>
</evidence>
<feature type="transmembrane region" description="Helical" evidence="7">
    <location>
        <begin position="195"/>
        <end position="214"/>
    </location>
</feature>
<reference evidence="8" key="1">
    <citation type="submission" date="2022-06" db="EMBL/GenBank/DDBJ databases">
        <title>Complete genome sequences of two strains of the flax pathogen Septoria linicola.</title>
        <authorList>
            <person name="Lapalu N."/>
            <person name="Simon A."/>
            <person name="Demenou B."/>
            <person name="Paumier D."/>
            <person name="Guillot M.-P."/>
            <person name="Gout L."/>
            <person name="Valade R."/>
        </authorList>
    </citation>
    <scope>NUCLEOTIDE SEQUENCE</scope>
    <source>
        <strain evidence="8">SE15195</strain>
    </source>
</reference>
<dbReference type="GO" id="GO:0070072">
    <property type="term" value="P:vacuolar proton-transporting V-type ATPase complex assembly"/>
    <property type="evidence" value="ECO:0007669"/>
    <property type="project" value="InterPro"/>
</dbReference>
<feature type="compositionally biased region" description="Low complexity" evidence="6">
    <location>
        <begin position="244"/>
        <end position="254"/>
    </location>
</feature>
<dbReference type="PANTHER" id="PTHR31394">
    <property type="entry name" value="TRANSMEMBRANE PROTEIN 199"/>
    <property type="match status" value="1"/>
</dbReference>
<dbReference type="Pfam" id="PF11712">
    <property type="entry name" value="Vma12"/>
    <property type="match status" value="1"/>
</dbReference>
<protein>
    <submittedName>
        <fullName evidence="8">ATPase, vacuolar ER assembly factor, Vma12</fullName>
    </submittedName>
</protein>
<evidence type="ECO:0000256" key="5">
    <source>
        <dbReference type="ARBA" id="ARBA00023136"/>
    </source>
</evidence>
<name>A0A9Q9B0I9_9PEZI</name>
<dbReference type="Proteomes" id="UP001056384">
    <property type="component" value="Chromosome 8"/>
</dbReference>
<dbReference type="GO" id="GO:0005789">
    <property type="term" value="C:endoplasmic reticulum membrane"/>
    <property type="evidence" value="ECO:0007669"/>
    <property type="project" value="UniProtKB-SubCell"/>
</dbReference>
<dbReference type="InterPro" id="IPR021013">
    <property type="entry name" value="ATPase_Vma12"/>
</dbReference>
<feature type="region of interest" description="Disordered" evidence="6">
    <location>
        <begin position="243"/>
        <end position="263"/>
    </location>
</feature>
<evidence type="ECO:0000256" key="7">
    <source>
        <dbReference type="SAM" id="Phobius"/>
    </source>
</evidence>
<evidence type="ECO:0000313" key="8">
    <source>
        <dbReference type="EMBL" id="USW56663.1"/>
    </source>
</evidence>
<keyword evidence="4 7" id="KW-1133">Transmembrane helix</keyword>